<sequence length="158" mass="17554">MPERATTKPAGTLVVMKGLWTPAWIARHVLALVLTAACLGLGWWQYSRATGGNSLSWGYMFEWPVFAGFVVFIWFREIQLHRRRSAPATEPEPAVDQPAPPRDPGAPVTLGRPIRVAVRPDRPAEPDPELDAYNDYLAWLAEHPGARPGDYPGRTVSK</sequence>
<proteinExistence type="predicted"/>
<keyword evidence="4" id="KW-1185">Reference proteome</keyword>
<evidence type="ECO:0000256" key="2">
    <source>
        <dbReference type="SAM" id="Phobius"/>
    </source>
</evidence>
<accession>A0A561VG66</accession>
<evidence type="ECO:0000313" key="3">
    <source>
        <dbReference type="EMBL" id="TWG10588.1"/>
    </source>
</evidence>
<evidence type="ECO:0000313" key="4">
    <source>
        <dbReference type="Proteomes" id="UP000320239"/>
    </source>
</evidence>
<feature type="transmembrane region" description="Helical" evidence="2">
    <location>
        <begin position="56"/>
        <end position="75"/>
    </location>
</feature>
<dbReference type="GO" id="GO:0003677">
    <property type="term" value="F:DNA binding"/>
    <property type="evidence" value="ECO:0007669"/>
    <property type="project" value="UniProtKB-KW"/>
</dbReference>
<keyword evidence="3" id="KW-0238">DNA-binding</keyword>
<dbReference type="Proteomes" id="UP000320239">
    <property type="component" value="Unassembled WGS sequence"/>
</dbReference>
<protein>
    <submittedName>
        <fullName evidence="3">DNA-binding transcriptional regulator of glucitol operon</fullName>
    </submittedName>
</protein>
<dbReference type="AlphaFoldDB" id="A0A561VG66"/>
<feature type="region of interest" description="Disordered" evidence="1">
    <location>
        <begin position="85"/>
        <end position="130"/>
    </location>
</feature>
<name>A0A561VG66_ACTTI</name>
<keyword evidence="2" id="KW-1133">Transmembrane helix</keyword>
<feature type="transmembrane region" description="Helical" evidence="2">
    <location>
        <begin position="24"/>
        <end position="44"/>
    </location>
</feature>
<gene>
    <name evidence="3" type="ORF">FHX34_10779</name>
</gene>
<dbReference type="EMBL" id="VIWY01000007">
    <property type="protein sequence ID" value="TWG10588.1"/>
    <property type="molecule type" value="Genomic_DNA"/>
</dbReference>
<keyword evidence="2" id="KW-0812">Transmembrane</keyword>
<reference evidence="3 4" key="1">
    <citation type="submission" date="2019-06" db="EMBL/GenBank/DDBJ databases">
        <title>Sequencing the genomes of 1000 actinobacteria strains.</title>
        <authorList>
            <person name="Klenk H.-P."/>
        </authorList>
    </citation>
    <scope>NUCLEOTIDE SEQUENCE [LARGE SCALE GENOMIC DNA]</scope>
    <source>
        <strain evidence="3 4">DSM 43866</strain>
    </source>
</reference>
<organism evidence="3 4">
    <name type="scientific">Actinoplanes teichomyceticus</name>
    <dbReference type="NCBI Taxonomy" id="1867"/>
    <lineage>
        <taxon>Bacteria</taxon>
        <taxon>Bacillati</taxon>
        <taxon>Actinomycetota</taxon>
        <taxon>Actinomycetes</taxon>
        <taxon>Micromonosporales</taxon>
        <taxon>Micromonosporaceae</taxon>
        <taxon>Actinoplanes</taxon>
    </lineage>
</organism>
<keyword evidence="2" id="KW-0472">Membrane</keyword>
<comment type="caution">
    <text evidence="3">The sequence shown here is derived from an EMBL/GenBank/DDBJ whole genome shotgun (WGS) entry which is preliminary data.</text>
</comment>
<evidence type="ECO:0000256" key="1">
    <source>
        <dbReference type="SAM" id="MobiDB-lite"/>
    </source>
</evidence>